<reference evidence="1" key="2">
    <citation type="submission" date="2022-06" db="UniProtKB">
        <authorList>
            <consortium name="EnsemblMetazoa"/>
        </authorList>
    </citation>
    <scope>IDENTIFICATION</scope>
    <source>
        <strain evidence="1">PS312</strain>
    </source>
</reference>
<protein>
    <submittedName>
        <fullName evidence="1">Uncharacterized protein</fullName>
    </submittedName>
</protein>
<proteinExistence type="predicted"/>
<evidence type="ECO:0000313" key="2">
    <source>
        <dbReference type="Proteomes" id="UP000005239"/>
    </source>
</evidence>
<accession>A0A2A6BA74</accession>
<sequence length="132" mass="14878">MRPFARESSRSGLFWHSSKISTLRILEIWVNLTILPLVYSLPLIDRSLPSEGGERAGGIERAQTVGRGQGGETQVDQEIGIVISVQFYPESQTFKKLSLSGAEKSKKISFRRDVVWSQRIICEQNEGAYKHL</sequence>
<gene>
    <name evidence="1" type="primary">WBGene00275899</name>
</gene>
<accession>A0A8R1US97</accession>
<name>A0A2A6BA74_PRIPA</name>
<dbReference type="AlphaFoldDB" id="A0A2A6BA74"/>
<organism evidence="1 2">
    <name type="scientific">Pristionchus pacificus</name>
    <name type="common">Parasitic nematode worm</name>
    <dbReference type="NCBI Taxonomy" id="54126"/>
    <lineage>
        <taxon>Eukaryota</taxon>
        <taxon>Metazoa</taxon>
        <taxon>Ecdysozoa</taxon>
        <taxon>Nematoda</taxon>
        <taxon>Chromadorea</taxon>
        <taxon>Rhabditida</taxon>
        <taxon>Rhabditina</taxon>
        <taxon>Diplogasteromorpha</taxon>
        <taxon>Diplogasteroidea</taxon>
        <taxon>Neodiplogasteridae</taxon>
        <taxon>Pristionchus</taxon>
    </lineage>
</organism>
<keyword evidence="2" id="KW-1185">Reference proteome</keyword>
<dbReference type="EnsemblMetazoa" id="PPA37530.1">
    <property type="protein sequence ID" value="PPA37530.1"/>
    <property type="gene ID" value="WBGene00275899"/>
</dbReference>
<dbReference type="Proteomes" id="UP000005239">
    <property type="component" value="Unassembled WGS sequence"/>
</dbReference>
<reference evidence="2" key="1">
    <citation type="journal article" date="2008" name="Nat. Genet.">
        <title>The Pristionchus pacificus genome provides a unique perspective on nematode lifestyle and parasitism.</title>
        <authorList>
            <person name="Dieterich C."/>
            <person name="Clifton S.W."/>
            <person name="Schuster L.N."/>
            <person name="Chinwalla A."/>
            <person name="Delehaunty K."/>
            <person name="Dinkelacker I."/>
            <person name="Fulton L."/>
            <person name="Fulton R."/>
            <person name="Godfrey J."/>
            <person name="Minx P."/>
            <person name="Mitreva M."/>
            <person name="Roeseler W."/>
            <person name="Tian H."/>
            <person name="Witte H."/>
            <person name="Yang S.P."/>
            <person name="Wilson R.K."/>
            <person name="Sommer R.J."/>
        </authorList>
    </citation>
    <scope>NUCLEOTIDE SEQUENCE [LARGE SCALE GENOMIC DNA]</scope>
    <source>
        <strain evidence="2">PS312</strain>
    </source>
</reference>
<evidence type="ECO:0000313" key="1">
    <source>
        <dbReference type="EnsemblMetazoa" id="PPA37530.1"/>
    </source>
</evidence>